<dbReference type="InterPro" id="IPR029498">
    <property type="entry name" value="HeLo_dom"/>
</dbReference>
<feature type="domain" description="Prion-inhibition and propagation HeLo" evidence="1">
    <location>
        <begin position="29"/>
        <end position="139"/>
    </location>
</feature>
<keyword evidence="3" id="KW-1185">Reference proteome</keyword>
<comment type="caution">
    <text evidence="2">The sequence shown here is derived from an EMBL/GenBank/DDBJ whole genome shotgun (WGS) entry which is preliminary data.</text>
</comment>
<feature type="non-terminal residue" evidence="2">
    <location>
        <position position="144"/>
    </location>
</feature>
<organism evidence="2 3">
    <name type="scientific">Cercophora samala</name>
    <dbReference type="NCBI Taxonomy" id="330535"/>
    <lineage>
        <taxon>Eukaryota</taxon>
        <taxon>Fungi</taxon>
        <taxon>Dikarya</taxon>
        <taxon>Ascomycota</taxon>
        <taxon>Pezizomycotina</taxon>
        <taxon>Sordariomycetes</taxon>
        <taxon>Sordariomycetidae</taxon>
        <taxon>Sordariales</taxon>
        <taxon>Lasiosphaeriaceae</taxon>
        <taxon>Cercophora</taxon>
    </lineage>
</organism>
<sequence length="144" mass="15829">MSFGCSVGDFIAGAGMAQKLCLLMTTSSDASAEYQAAMKEIHLIQQAFIHVGQLSERHVSLPRDTVNSAAFLISSTLDTMSKFLKRTEDLKESSSTSEPPNIRDSWCRIGWAIYGKDELEELREKLHNCLAALNLLLSAANLYG</sequence>
<dbReference type="AlphaFoldDB" id="A0AA39Z5R1"/>
<reference evidence="2" key="1">
    <citation type="submission" date="2023-06" db="EMBL/GenBank/DDBJ databases">
        <title>Genome-scale phylogeny and comparative genomics of the fungal order Sordariales.</title>
        <authorList>
            <consortium name="Lawrence Berkeley National Laboratory"/>
            <person name="Hensen N."/>
            <person name="Bonometti L."/>
            <person name="Westerberg I."/>
            <person name="Brannstrom I.O."/>
            <person name="Guillou S."/>
            <person name="Cros-Aarteil S."/>
            <person name="Calhoun S."/>
            <person name="Haridas S."/>
            <person name="Kuo A."/>
            <person name="Mondo S."/>
            <person name="Pangilinan J."/>
            <person name="Riley R."/>
            <person name="Labutti K."/>
            <person name="Andreopoulos B."/>
            <person name="Lipzen A."/>
            <person name="Chen C."/>
            <person name="Yanf M."/>
            <person name="Daum C."/>
            <person name="Ng V."/>
            <person name="Clum A."/>
            <person name="Steindorff A."/>
            <person name="Ohm R."/>
            <person name="Martin F."/>
            <person name="Silar P."/>
            <person name="Natvig D."/>
            <person name="Lalanne C."/>
            <person name="Gautier V."/>
            <person name="Ament-Velasquez S.L."/>
            <person name="Kruys A."/>
            <person name="Hutchinson M.I."/>
            <person name="Powell A.J."/>
            <person name="Barry K."/>
            <person name="Miller A.N."/>
            <person name="Grigoriev I.V."/>
            <person name="Debuchy R."/>
            <person name="Gladieux P."/>
            <person name="Thoren M.H."/>
            <person name="Johannesson H."/>
        </authorList>
    </citation>
    <scope>NUCLEOTIDE SEQUENCE</scope>
    <source>
        <strain evidence="2">CBS 307.81</strain>
    </source>
</reference>
<evidence type="ECO:0000259" key="1">
    <source>
        <dbReference type="Pfam" id="PF14479"/>
    </source>
</evidence>
<dbReference type="Pfam" id="PF14479">
    <property type="entry name" value="HeLo"/>
    <property type="match status" value="1"/>
</dbReference>
<evidence type="ECO:0000313" key="2">
    <source>
        <dbReference type="EMBL" id="KAK0664539.1"/>
    </source>
</evidence>
<evidence type="ECO:0000313" key="3">
    <source>
        <dbReference type="Proteomes" id="UP001174997"/>
    </source>
</evidence>
<gene>
    <name evidence="2" type="ORF">QBC41DRAFT_197057</name>
</gene>
<dbReference type="EMBL" id="JAULSY010000119">
    <property type="protein sequence ID" value="KAK0664539.1"/>
    <property type="molecule type" value="Genomic_DNA"/>
</dbReference>
<accession>A0AA39Z5R1</accession>
<dbReference type="PANTHER" id="PTHR38886:SF1">
    <property type="entry name" value="NACHT-NTPASE AND P-LOOP NTPASES N-TERMINAL DOMAIN-CONTAINING PROTEIN"/>
    <property type="match status" value="1"/>
</dbReference>
<protein>
    <recommendedName>
        <fullName evidence="1">Prion-inhibition and propagation HeLo domain-containing protein</fullName>
    </recommendedName>
</protein>
<proteinExistence type="predicted"/>
<name>A0AA39Z5R1_9PEZI</name>
<dbReference type="Proteomes" id="UP001174997">
    <property type="component" value="Unassembled WGS sequence"/>
</dbReference>
<dbReference type="Gene3D" id="1.20.120.1020">
    <property type="entry name" value="Prion-inhibition and propagation, HeLo domain"/>
    <property type="match status" value="1"/>
</dbReference>
<dbReference type="InterPro" id="IPR038305">
    <property type="entry name" value="HeLo_sf"/>
</dbReference>
<dbReference type="PANTHER" id="PTHR38886">
    <property type="entry name" value="SESA DOMAIN-CONTAINING PROTEIN"/>
    <property type="match status" value="1"/>
</dbReference>